<organism evidence="1 2">
    <name type="scientific">Aspergillus avenaceus</name>
    <dbReference type="NCBI Taxonomy" id="36643"/>
    <lineage>
        <taxon>Eukaryota</taxon>
        <taxon>Fungi</taxon>
        <taxon>Dikarya</taxon>
        <taxon>Ascomycota</taxon>
        <taxon>Pezizomycotina</taxon>
        <taxon>Eurotiomycetes</taxon>
        <taxon>Eurotiomycetidae</taxon>
        <taxon>Eurotiales</taxon>
        <taxon>Aspergillaceae</taxon>
        <taxon>Aspergillus</taxon>
        <taxon>Aspergillus subgen. Circumdati</taxon>
    </lineage>
</organism>
<dbReference type="EMBL" id="ML742049">
    <property type="protein sequence ID" value="KAE8152693.1"/>
    <property type="molecule type" value="Genomic_DNA"/>
</dbReference>
<evidence type="ECO:0000313" key="2">
    <source>
        <dbReference type="Proteomes" id="UP000325780"/>
    </source>
</evidence>
<proteinExistence type="predicted"/>
<reference evidence="1 2" key="1">
    <citation type="submission" date="2019-04" db="EMBL/GenBank/DDBJ databases">
        <title>Friends and foes A comparative genomics study of 23 Aspergillus species from section Flavi.</title>
        <authorList>
            <consortium name="DOE Joint Genome Institute"/>
            <person name="Kjaerbolling I."/>
            <person name="Vesth T."/>
            <person name="Frisvad J.C."/>
            <person name="Nybo J.L."/>
            <person name="Theobald S."/>
            <person name="Kildgaard S."/>
            <person name="Isbrandt T."/>
            <person name="Kuo A."/>
            <person name="Sato A."/>
            <person name="Lyhne E.K."/>
            <person name="Kogle M.E."/>
            <person name="Wiebenga A."/>
            <person name="Kun R.S."/>
            <person name="Lubbers R.J."/>
            <person name="Makela M.R."/>
            <person name="Barry K."/>
            <person name="Chovatia M."/>
            <person name="Clum A."/>
            <person name="Daum C."/>
            <person name="Haridas S."/>
            <person name="He G."/>
            <person name="LaButti K."/>
            <person name="Lipzen A."/>
            <person name="Mondo S."/>
            <person name="Riley R."/>
            <person name="Salamov A."/>
            <person name="Simmons B.A."/>
            <person name="Magnuson J.K."/>
            <person name="Henrissat B."/>
            <person name="Mortensen U.H."/>
            <person name="Larsen T.O."/>
            <person name="Devries R.P."/>
            <person name="Grigoriev I.V."/>
            <person name="Machida M."/>
            <person name="Baker S.E."/>
            <person name="Andersen M.R."/>
        </authorList>
    </citation>
    <scope>NUCLEOTIDE SEQUENCE [LARGE SCALE GENOMIC DNA]</scope>
    <source>
        <strain evidence="1 2">IBT 18842</strain>
    </source>
</reference>
<keyword evidence="2" id="KW-1185">Reference proteome</keyword>
<protein>
    <recommendedName>
        <fullName evidence="3">Protein kinase domain-containing protein</fullName>
    </recommendedName>
</protein>
<accession>A0A5N6U237</accession>
<dbReference type="OrthoDB" id="4138941at2759"/>
<evidence type="ECO:0008006" key="3">
    <source>
        <dbReference type="Google" id="ProtNLM"/>
    </source>
</evidence>
<name>A0A5N6U237_ASPAV</name>
<dbReference type="AlphaFoldDB" id="A0A5N6U237"/>
<dbReference type="InterPro" id="IPR011009">
    <property type="entry name" value="Kinase-like_dom_sf"/>
</dbReference>
<gene>
    <name evidence="1" type="ORF">BDV25DRAFT_150605</name>
</gene>
<dbReference type="Proteomes" id="UP000325780">
    <property type="component" value="Unassembled WGS sequence"/>
</dbReference>
<dbReference type="SUPFAM" id="SSF56112">
    <property type="entry name" value="Protein kinase-like (PK-like)"/>
    <property type="match status" value="1"/>
</dbReference>
<sequence>MDEEGTWAHLFFSGNRPDILKVKEFNSEERFQPFCAENDNWQLGGLADKSRPINASNIQVFWIRINGRRKYVGKVFPDYTEEQATIQLQALRVSRRHIPGMIGDTVHEFDRFHREARAYRHIDLFCSKHERVYFPQYFGVVTDMPRSRFTSGYVHRRAVVLEAIKPGLCSRRILGEDASQLPGSFSDILGKLPLSSFEREWYYSLLKDRLRRLGTLHRIGLTHGDVKDCHFRLPGDFYDTVLYDFSESYTFSENWPLRVNCGKPRPLRLISKGERERVGLHIQKRAIARDLHSHLVELDSEDSVDHALWQTLDKEEESLELIILKVCSRPDYFSMPTLSSVFPFLEEVRPESDPCWHIRRGRLLHHYEPLWAVFCSSKDQPVSIIFDFQSETVGMTDKSQFMICLVPKTWIVLLKATHDSALKKKELCDKLRQACSPLLSTNRPGYVIGRGEFWGTSEMGIVG</sequence>
<evidence type="ECO:0000313" key="1">
    <source>
        <dbReference type="EMBL" id="KAE8152693.1"/>
    </source>
</evidence>